<name>A0A9P6VK18_9HELO</name>
<dbReference type="OrthoDB" id="192832at2759"/>
<proteinExistence type="predicted"/>
<evidence type="ECO:0000256" key="1">
    <source>
        <dbReference type="SAM" id="MobiDB-lite"/>
    </source>
</evidence>
<feature type="region of interest" description="Disordered" evidence="1">
    <location>
        <begin position="23"/>
        <end position="47"/>
    </location>
</feature>
<gene>
    <name evidence="3" type="ORF">D0Z07_4027</name>
</gene>
<dbReference type="GO" id="GO:0005975">
    <property type="term" value="P:carbohydrate metabolic process"/>
    <property type="evidence" value="ECO:0007669"/>
    <property type="project" value="InterPro"/>
</dbReference>
<dbReference type="InterPro" id="IPR013320">
    <property type="entry name" value="ConA-like_dom_sf"/>
</dbReference>
<reference evidence="3" key="1">
    <citation type="submission" date="2019-07" db="EMBL/GenBank/DDBJ databases">
        <title>Hyphodiscus hymeniophilus genome sequencing and assembly.</title>
        <authorList>
            <person name="Kramer G."/>
            <person name="Nodwell J."/>
        </authorList>
    </citation>
    <scope>NUCLEOTIDE SEQUENCE</scope>
    <source>
        <strain evidence="3">ATCC 34498</strain>
    </source>
</reference>
<comment type="caution">
    <text evidence="3">The sequence shown here is derived from an EMBL/GenBank/DDBJ whole genome shotgun (WGS) entry which is preliminary data.</text>
</comment>
<dbReference type="GO" id="GO:0004553">
    <property type="term" value="F:hydrolase activity, hydrolyzing O-glycosyl compounds"/>
    <property type="evidence" value="ECO:0007669"/>
    <property type="project" value="InterPro"/>
</dbReference>
<evidence type="ECO:0000313" key="3">
    <source>
        <dbReference type="EMBL" id="KAG0649601.1"/>
    </source>
</evidence>
<feature type="domain" description="GH16" evidence="2">
    <location>
        <begin position="62"/>
        <end position="316"/>
    </location>
</feature>
<dbReference type="InterPro" id="IPR000757">
    <property type="entry name" value="Beta-glucanase-like"/>
</dbReference>
<dbReference type="Pfam" id="PF26113">
    <property type="entry name" value="GH16_XgeA"/>
    <property type="match status" value="1"/>
</dbReference>
<sequence>MPDFKSLLDKAKAKAEGFAQQHNIPTQFPGQGQQYPIPPPNHPNQPYAPPIPPNKPVFSPAAYWQPSFSPSTPVSNNFKHQLGAHGWGNNELQNYISANENSFHTPENKLIVRAISSNGQYTSARLTSHKTLSKQRGSLIAVATPPCATGIWPALWLLPNEPFQWPNEGECDILETWNADCINHSCFHWGQFNGEDWNKHRVMESHIPDMSSGRPIRYEFVWEQDERADRNTGGGRGIWYIDNRAVMKAPIPAGARRMSDWQIIINVAMGGNVCQGKTPANGHYDMIIHELKLCDEPTGGWSRFEADWRAGPEGHP</sequence>
<dbReference type="InterPro" id="IPR050546">
    <property type="entry name" value="Glycosyl_Hydrlase_16"/>
</dbReference>
<dbReference type="SUPFAM" id="SSF49899">
    <property type="entry name" value="Concanavalin A-like lectins/glucanases"/>
    <property type="match status" value="1"/>
</dbReference>
<dbReference type="PANTHER" id="PTHR10963:SF53">
    <property type="entry name" value="GH16 DOMAIN-CONTAINING PROTEIN"/>
    <property type="match status" value="1"/>
</dbReference>
<dbReference type="Gene3D" id="2.60.120.200">
    <property type="match status" value="1"/>
</dbReference>
<feature type="compositionally biased region" description="Pro residues" evidence="1">
    <location>
        <begin position="36"/>
        <end position="47"/>
    </location>
</feature>
<dbReference type="Proteomes" id="UP000785200">
    <property type="component" value="Unassembled WGS sequence"/>
</dbReference>
<evidence type="ECO:0000313" key="4">
    <source>
        <dbReference type="Proteomes" id="UP000785200"/>
    </source>
</evidence>
<organism evidence="3 4">
    <name type="scientific">Hyphodiscus hymeniophilus</name>
    <dbReference type="NCBI Taxonomy" id="353542"/>
    <lineage>
        <taxon>Eukaryota</taxon>
        <taxon>Fungi</taxon>
        <taxon>Dikarya</taxon>
        <taxon>Ascomycota</taxon>
        <taxon>Pezizomycotina</taxon>
        <taxon>Leotiomycetes</taxon>
        <taxon>Helotiales</taxon>
        <taxon>Hyphodiscaceae</taxon>
        <taxon>Hyphodiscus</taxon>
    </lineage>
</organism>
<dbReference type="PANTHER" id="PTHR10963">
    <property type="entry name" value="GLYCOSYL HYDROLASE-RELATED"/>
    <property type="match status" value="1"/>
</dbReference>
<accession>A0A9P6VK18</accession>
<dbReference type="EMBL" id="VNKQ01000007">
    <property type="protein sequence ID" value="KAG0649601.1"/>
    <property type="molecule type" value="Genomic_DNA"/>
</dbReference>
<dbReference type="PROSITE" id="PS51762">
    <property type="entry name" value="GH16_2"/>
    <property type="match status" value="1"/>
</dbReference>
<evidence type="ECO:0000259" key="2">
    <source>
        <dbReference type="PROSITE" id="PS51762"/>
    </source>
</evidence>
<keyword evidence="4" id="KW-1185">Reference proteome</keyword>
<dbReference type="AlphaFoldDB" id="A0A9P6VK18"/>
<protein>
    <recommendedName>
        <fullName evidence="2">GH16 domain-containing protein</fullName>
    </recommendedName>
</protein>